<evidence type="ECO:0000259" key="2">
    <source>
        <dbReference type="SMART" id="SM00701"/>
    </source>
</evidence>
<dbReference type="PANTHER" id="PTHR11022:SF41">
    <property type="entry name" value="PEPTIDOGLYCAN-RECOGNITION PROTEIN LC-RELATED"/>
    <property type="match status" value="1"/>
</dbReference>
<comment type="similarity">
    <text evidence="1">Belongs to the N-acetylmuramoyl-L-alanine amidase 2 family.</text>
</comment>
<dbReference type="GO" id="GO:0008745">
    <property type="term" value="F:N-acetylmuramoyl-L-alanine amidase activity"/>
    <property type="evidence" value="ECO:0007669"/>
    <property type="project" value="InterPro"/>
</dbReference>
<protein>
    <recommendedName>
        <fullName evidence="2">Peptidoglycan recognition protein family domain-containing protein</fullName>
    </recommendedName>
</protein>
<dbReference type="AlphaFoldDB" id="A0A816UZA1"/>
<dbReference type="GO" id="GO:0009253">
    <property type="term" value="P:peptidoglycan catabolic process"/>
    <property type="evidence" value="ECO:0007669"/>
    <property type="project" value="InterPro"/>
</dbReference>
<dbReference type="InterPro" id="IPR002502">
    <property type="entry name" value="Amidase_domain"/>
</dbReference>
<evidence type="ECO:0000313" key="4">
    <source>
        <dbReference type="Proteomes" id="UP000663824"/>
    </source>
</evidence>
<gene>
    <name evidence="3" type="ORF">MBJ925_LOCUS25812</name>
</gene>
<evidence type="ECO:0000313" key="3">
    <source>
        <dbReference type="EMBL" id="CAF2120539.1"/>
    </source>
</evidence>
<dbReference type="SMART" id="SM00701">
    <property type="entry name" value="PGRP"/>
    <property type="match status" value="1"/>
</dbReference>
<dbReference type="CDD" id="cd06583">
    <property type="entry name" value="PGRP"/>
    <property type="match status" value="1"/>
</dbReference>
<dbReference type="PANTHER" id="PTHR11022">
    <property type="entry name" value="PEPTIDOGLYCAN RECOGNITION PROTEIN"/>
    <property type="match status" value="1"/>
</dbReference>
<dbReference type="EMBL" id="CAJNRE010013706">
    <property type="protein sequence ID" value="CAF2120539.1"/>
    <property type="molecule type" value="Genomic_DNA"/>
</dbReference>
<feature type="domain" description="Peptidoglycan recognition protein family" evidence="2">
    <location>
        <begin position="21"/>
        <end position="165"/>
    </location>
</feature>
<name>A0A816UZA1_9BILA</name>
<accession>A0A816UZA1</accession>
<dbReference type="Pfam" id="PF01510">
    <property type="entry name" value="Amidase_2"/>
    <property type="match status" value="1"/>
</dbReference>
<dbReference type="GO" id="GO:0008270">
    <property type="term" value="F:zinc ion binding"/>
    <property type="evidence" value="ECO:0007669"/>
    <property type="project" value="InterPro"/>
</dbReference>
<comment type="caution">
    <text evidence="3">The sequence shown here is derived from an EMBL/GenBank/DDBJ whole genome shotgun (WGS) entry which is preliminary data.</text>
</comment>
<reference evidence="3" key="1">
    <citation type="submission" date="2021-02" db="EMBL/GenBank/DDBJ databases">
        <authorList>
            <person name="Nowell W R."/>
        </authorList>
    </citation>
    <scope>NUCLEOTIDE SEQUENCE</scope>
</reference>
<dbReference type="InterPro" id="IPR036505">
    <property type="entry name" value="Amidase/PGRP_sf"/>
</dbReference>
<dbReference type="Proteomes" id="UP000663824">
    <property type="component" value="Unassembled WGS sequence"/>
</dbReference>
<dbReference type="InterPro" id="IPR015510">
    <property type="entry name" value="PGRP"/>
</dbReference>
<sequence>MEFRSFGFRIDLKSRIQRGCPYILNRSSWDAQPYISREKLKTLPVTHIVIRQLPASNSIVNQQDCIKTIKDLQDSQMKQRGWADIGYNFLLCSDSDDQQQIYRGRGWTYVGAHCIGYNFKSLGIGLIGNYATEKSLNAFKSLIQCGITKNDIVKNFTMVGYSSSSDIYEYYLKYFRNDSDLHYSNQISGTQFFCG</sequence>
<organism evidence="3 4">
    <name type="scientific">Rotaria magnacalcarata</name>
    <dbReference type="NCBI Taxonomy" id="392030"/>
    <lineage>
        <taxon>Eukaryota</taxon>
        <taxon>Metazoa</taxon>
        <taxon>Spiralia</taxon>
        <taxon>Gnathifera</taxon>
        <taxon>Rotifera</taxon>
        <taxon>Eurotatoria</taxon>
        <taxon>Bdelloidea</taxon>
        <taxon>Philodinida</taxon>
        <taxon>Philodinidae</taxon>
        <taxon>Rotaria</taxon>
    </lineage>
</organism>
<dbReference type="Gene3D" id="3.40.80.10">
    <property type="entry name" value="Peptidoglycan recognition protein-like"/>
    <property type="match status" value="1"/>
</dbReference>
<dbReference type="SUPFAM" id="SSF55846">
    <property type="entry name" value="N-acetylmuramoyl-L-alanine amidase-like"/>
    <property type="match status" value="1"/>
</dbReference>
<evidence type="ECO:0000256" key="1">
    <source>
        <dbReference type="ARBA" id="ARBA00007553"/>
    </source>
</evidence>
<dbReference type="InterPro" id="IPR006619">
    <property type="entry name" value="PGRP_domain_met/bac"/>
</dbReference>
<proteinExistence type="inferred from homology"/>